<organism evidence="6 7">
    <name type="scientific">Hucho hucho</name>
    <name type="common">huchen</name>
    <dbReference type="NCBI Taxonomy" id="62062"/>
    <lineage>
        <taxon>Eukaryota</taxon>
        <taxon>Metazoa</taxon>
        <taxon>Chordata</taxon>
        <taxon>Craniata</taxon>
        <taxon>Vertebrata</taxon>
        <taxon>Euteleostomi</taxon>
        <taxon>Actinopterygii</taxon>
        <taxon>Neopterygii</taxon>
        <taxon>Teleostei</taxon>
        <taxon>Protacanthopterygii</taxon>
        <taxon>Salmoniformes</taxon>
        <taxon>Salmonidae</taxon>
        <taxon>Salmoninae</taxon>
        <taxon>Hucho</taxon>
    </lineage>
</organism>
<dbReference type="AlphaFoldDB" id="A0A4W5P2E2"/>
<dbReference type="InterPro" id="IPR036300">
    <property type="entry name" value="MIR_dom_sf"/>
</dbReference>
<evidence type="ECO:0000256" key="2">
    <source>
        <dbReference type="ARBA" id="ARBA00022729"/>
    </source>
</evidence>
<accession>A0A4W5P2E2</accession>
<keyword evidence="2 4" id="KW-0732">Signal</keyword>
<reference evidence="6" key="2">
    <citation type="submission" date="2025-08" db="UniProtKB">
        <authorList>
            <consortium name="Ensembl"/>
        </authorList>
    </citation>
    <scope>IDENTIFICATION</scope>
</reference>
<protein>
    <submittedName>
        <fullName evidence="6">Stromal cell-derived factor 2-like 1</fullName>
    </submittedName>
</protein>
<keyword evidence="3" id="KW-0677">Repeat</keyword>
<dbReference type="Proteomes" id="UP000314982">
    <property type="component" value="Unassembled WGS sequence"/>
</dbReference>
<sequence length="325" mass="36365">MACALVFNNMAIVCCFPLTKGNIVFQQCINLVSSVVFWQPFHFRLPNKLSMYVTSQVLQPITEQRVLSFTSVFRNLSSSDWLTSALTFESACPGVLHPVAVHIDTNMGLIHALRGFIKSFLVVLLWSKCQGRESEVNHVTCGSLVKLLNTRHNVRLHSHDVKYGSGSGQQSVTGVESADDANSYWRIRGKPNGTCQRGVPIQCGQAIRITHMTTGRNLHTHHFSSPLSNNQEVSAFGENGEGDDLDVWRVQCDGSTWERDEAVRFKHVGTDAFLTVTGEQYGHPIRGQREVHGMGAANQNNYWKAMEGVFIQPSQEPLRHNHEEF</sequence>
<evidence type="ECO:0000256" key="3">
    <source>
        <dbReference type="ARBA" id="ARBA00022737"/>
    </source>
</evidence>
<evidence type="ECO:0000313" key="7">
    <source>
        <dbReference type="Proteomes" id="UP000314982"/>
    </source>
</evidence>
<evidence type="ECO:0000259" key="5">
    <source>
        <dbReference type="PROSITE" id="PS50919"/>
    </source>
</evidence>
<feature type="domain" description="MIR" evidence="5">
    <location>
        <begin position="254"/>
        <end position="308"/>
    </location>
</feature>
<name>A0A4W5P2E2_9TELE</name>
<feature type="domain" description="MIR" evidence="5">
    <location>
        <begin position="136"/>
        <end position="190"/>
    </location>
</feature>
<evidence type="ECO:0000313" key="6">
    <source>
        <dbReference type="Ensembl" id="ENSHHUP00000058781.1"/>
    </source>
</evidence>
<dbReference type="GO" id="GO:0005783">
    <property type="term" value="C:endoplasmic reticulum"/>
    <property type="evidence" value="ECO:0007669"/>
    <property type="project" value="UniProtKB-ARBA"/>
</dbReference>
<dbReference type="SUPFAM" id="SSF82109">
    <property type="entry name" value="MIR domain"/>
    <property type="match status" value="1"/>
</dbReference>
<dbReference type="Ensembl" id="ENSHHUT00000060789.1">
    <property type="protein sequence ID" value="ENSHHUP00000058781.1"/>
    <property type="gene ID" value="ENSHHUG00000034969.1"/>
</dbReference>
<dbReference type="Pfam" id="PF02815">
    <property type="entry name" value="MIR"/>
    <property type="match status" value="1"/>
</dbReference>
<dbReference type="Gene3D" id="2.80.10.50">
    <property type="match status" value="1"/>
</dbReference>
<feature type="domain" description="MIR" evidence="5">
    <location>
        <begin position="198"/>
        <end position="253"/>
    </location>
</feature>
<feature type="signal peptide" evidence="4">
    <location>
        <begin position="1"/>
        <end position="21"/>
    </location>
</feature>
<evidence type="ECO:0000256" key="1">
    <source>
        <dbReference type="ARBA" id="ARBA00004613"/>
    </source>
</evidence>
<reference evidence="7" key="1">
    <citation type="submission" date="2018-06" db="EMBL/GenBank/DDBJ databases">
        <title>Genome assembly of Danube salmon.</title>
        <authorList>
            <person name="Macqueen D.J."/>
            <person name="Gundappa M.K."/>
        </authorList>
    </citation>
    <scope>NUCLEOTIDE SEQUENCE [LARGE SCALE GENOMIC DNA]</scope>
</reference>
<dbReference type="PANTHER" id="PTHR46809:SF1">
    <property type="entry name" value="STROMAL CELL-DERIVED FACTOR 2-LIKE PROTEIN 1"/>
    <property type="match status" value="1"/>
</dbReference>
<dbReference type="FunFam" id="2.80.10.50:FF:000023">
    <property type="entry name" value="Stromal cell-derived factor 2-like 1"/>
    <property type="match status" value="1"/>
</dbReference>
<dbReference type="CDD" id="cd23293">
    <property type="entry name" value="beta-trefoil_MIR_SDF2_meta"/>
    <property type="match status" value="1"/>
</dbReference>
<dbReference type="GO" id="GO:0005576">
    <property type="term" value="C:extracellular region"/>
    <property type="evidence" value="ECO:0007669"/>
    <property type="project" value="UniProtKB-SubCell"/>
</dbReference>
<dbReference type="SMART" id="SM00472">
    <property type="entry name" value="MIR"/>
    <property type="match status" value="3"/>
</dbReference>
<dbReference type="PROSITE" id="PS50919">
    <property type="entry name" value="MIR"/>
    <property type="match status" value="3"/>
</dbReference>
<dbReference type="GeneTree" id="ENSGT00940000160018"/>
<dbReference type="STRING" id="62062.ENSHHUP00000058781"/>
<proteinExistence type="predicted"/>
<dbReference type="InterPro" id="IPR016093">
    <property type="entry name" value="MIR_motif"/>
</dbReference>
<reference evidence="6" key="3">
    <citation type="submission" date="2025-09" db="UniProtKB">
        <authorList>
            <consortium name="Ensembl"/>
        </authorList>
    </citation>
    <scope>IDENTIFICATION</scope>
</reference>
<evidence type="ECO:0000256" key="4">
    <source>
        <dbReference type="SAM" id="SignalP"/>
    </source>
</evidence>
<keyword evidence="7" id="KW-1185">Reference proteome</keyword>
<comment type="subcellular location">
    <subcellularLocation>
        <location evidence="1">Secreted</location>
    </subcellularLocation>
</comment>
<feature type="chain" id="PRO_5021429737" evidence="4">
    <location>
        <begin position="22"/>
        <end position="325"/>
    </location>
</feature>
<dbReference type="GO" id="GO:0032991">
    <property type="term" value="C:protein-containing complex"/>
    <property type="evidence" value="ECO:0007669"/>
    <property type="project" value="UniProtKB-ARBA"/>
</dbReference>
<dbReference type="PANTHER" id="PTHR46809">
    <property type="entry name" value="STROMAL CELL-DERIVED FACTOR 2-LIKE PROTEIN"/>
    <property type="match status" value="1"/>
</dbReference>